<organism evidence="2 3">
    <name type="scientific">Cirrhinus mrigala</name>
    <name type="common">Mrigala</name>
    <dbReference type="NCBI Taxonomy" id="683832"/>
    <lineage>
        <taxon>Eukaryota</taxon>
        <taxon>Metazoa</taxon>
        <taxon>Chordata</taxon>
        <taxon>Craniata</taxon>
        <taxon>Vertebrata</taxon>
        <taxon>Euteleostomi</taxon>
        <taxon>Actinopterygii</taxon>
        <taxon>Neopterygii</taxon>
        <taxon>Teleostei</taxon>
        <taxon>Ostariophysi</taxon>
        <taxon>Cypriniformes</taxon>
        <taxon>Cyprinidae</taxon>
        <taxon>Labeoninae</taxon>
        <taxon>Labeonini</taxon>
        <taxon>Cirrhinus</taxon>
    </lineage>
</organism>
<dbReference type="PANTHER" id="PTHR14387:SF7">
    <property type="entry name" value="THYROID ADENOMA-ASSOCIATED PROTEIN"/>
    <property type="match status" value="1"/>
</dbReference>
<feature type="non-terminal residue" evidence="2">
    <location>
        <position position="1"/>
    </location>
</feature>
<dbReference type="InterPro" id="IPR051954">
    <property type="entry name" value="tRNA_methyltransferase_THADA"/>
</dbReference>
<sequence>GSDGEAYRVTAQMVLVCCWRTMKEVSMLLGHLCQSMPLRNPLTHPDGRGVITEDQ</sequence>
<evidence type="ECO:0000259" key="1">
    <source>
        <dbReference type="Pfam" id="PF10350"/>
    </source>
</evidence>
<feature type="domain" description="DUF2428" evidence="1">
    <location>
        <begin position="4"/>
        <end position="43"/>
    </location>
</feature>
<protein>
    <recommendedName>
        <fullName evidence="1">DUF2428 domain-containing protein</fullName>
    </recommendedName>
</protein>
<dbReference type="InterPro" id="IPR019442">
    <property type="entry name" value="THADA/TRM732_DUF2428"/>
</dbReference>
<dbReference type="EMBL" id="JAMKFB020000013">
    <property type="protein sequence ID" value="KAL0177478.1"/>
    <property type="molecule type" value="Genomic_DNA"/>
</dbReference>
<accession>A0ABD0PTW9</accession>
<name>A0ABD0PTW9_CIRMR</name>
<gene>
    <name evidence="2" type="ORF">M9458_026372</name>
</gene>
<evidence type="ECO:0000313" key="3">
    <source>
        <dbReference type="Proteomes" id="UP001529510"/>
    </source>
</evidence>
<evidence type="ECO:0000313" key="2">
    <source>
        <dbReference type="EMBL" id="KAL0177478.1"/>
    </source>
</evidence>
<proteinExistence type="predicted"/>
<comment type="caution">
    <text evidence="2">The sequence shown here is derived from an EMBL/GenBank/DDBJ whole genome shotgun (WGS) entry which is preliminary data.</text>
</comment>
<feature type="non-terminal residue" evidence="2">
    <location>
        <position position="55"/>
    </location>
</feature>
<dbReference type="AlphaFoldDB" id="A0ABD0PTW9"/>
<dbReference type="Pfam" id="PF10350">
    <property type="entry name" value="DUF2428"/>
    <property type="match status" value="1"/>
</dbReference>
<dbReference type="Proteomes" id="UP001529510">
    <property type="component" value="Unassembled WGS sequence"/>
</dbReference>
<keyword evidence="3" id="KW-1185">Reference proteome</keyword>
<dbReference type="PANTHER" id="PTHR14387">
    <property type="entry name" value="THADA/DEATH RECEPTOR INTERACTING PROTEIN"/>
    <property type="match status" value="1"/>
</dbReference>
<reference evidence="2 3" key="1">
    <citation type="submission" date="2024-05" db="EMBL/GenBank/DDBJ databases">
        <title>Genome sequencing and assembly of Indian major carp, Cirrhinus mrigala (Hamilton, 1822).</title>
        <authorList>
            <person name="Mohindra V."/>
            <person name="Chowdhury L.M."/>
            <person name="Lal K."/>
            <person name="Jena J.K."/>
        </authorList>
    </citation>
    <scope>NUCLEOTIDE SEQUENCE [LARGE SCALE GENOMIC DNA]</scope>
    <source>
        <strain evidence="2">CM1030</strain>
        <tissue evidence="2">Blood</tissue>
    </source>
</reference>